<feature type="transmembrane region" description="Helical" evidence="2">
    <location>
        <begin position="12"/>
        <end position="44"/>
    </location>
</feature>
<feature type="region of interest" description="Disordered" evidence="1">
    <location>
        <begin position="137"/>
        <end position="175"/>
    </location>
</feature>
<evidence type="ECO:0000313" key="3">
    <source>
        <dbReference type="EMBL" id="PHK06483.1"/>
    </source>
</evidence>
<gene>
    <name evidence="3" type="ORF">VF08_04360</name>
</gene>
<keyword evidence="2" id="KW-0472">Membrane</keyword>
<dbReference type="EMBL" id="LAHD01000007">
    <property type="protein sequence ID" value="PHK06483.1"/>
    <property type="molecule type" value="Genomic_DNA"/>
</dbReference>
<dbReference type="AlphaFoldDB" id="A0A9Q5ZG19"/>
<name>A0A9Q5ZG19_NOSLI</name>
<reference evidence="3 4" key="1">
    <citation type="submission" date="2015-02" db="EMBL/GenBank/DDBJ databases">
        <title>Nostoc linckia genome annotation.</title>
        <authorList>
            <person name="Zhou Z."/>
        </authorList>
    </citation>
    <scope>NUCLEOTIDE SEQUENCE [LARGE SCALE GENOMIC DNA]</scope>
    <source>
        <strain evidence="4">z8</strain>
    </source>
</reference>
<keyword evidence="2" id="KW-1133">Transmembrane helix</keyword>
<dbReference type="RefSeq" id="WP_099067097.1">
    <property type="nucleotide sequence ID" value="NZ_LAHD01000007.1"/>
</dbReference>
<evidence type="ECO:0000256" key="1">
    <source>
        <dbReference type="SAM" id="MobiDB-lite"/>
    </source>
</evidence>
<evidence type="ECO:0000313" key="4">
    <source>
        <dbReference type="Proteomes" id="UP000222310"/>
    </source>
</evidence>
<evidence type="ECO:0000256" key="2">
    <source>
        <dbReference type="SAM" id="Phobius"/>
    </source>
</evidence>
<dbReference type="GeneID" id="57092996"/>
<comment type="caution">
    <text evidence="3">The sequence shown here is derived from an EMBL/GenBank/DDBJ whole genome shotgun (WGS) entry which is preliminary data.</text>
</comment>
<protein>
    <submittedName>
        <fullName evidence="3">Uncharacterized protein</fullName>
    </submittedName>
</protein>
<sequence length="244" mass="27943">MSEKSIEGNGKAFLVILLPLSFLIIFLVATWRVLLAAIVLVIAFRLWQEYQWQQWTRRVNPIFHQLVRENQGKLTPMDLAIKGNFPGTTAKRYLDTKAQEFGASIVNSEDESQYYYFITGSILGNILDSSEPVKQLPAQPVTKTARSLLAPPPPIAQEEEPEEEPETEAPPQPTHNEVTRTLEKQLLFGSLIQSELAKRLNVYSSTVYKRRNDPEFPEWSRSRDPDGIAWSYSEKTKEFFPVEE</sequence>
<organism evidence="3 4">
    <name type="scientific">Nostoc linckia z8</name>
    <dbReference type="NCBI Taxonomy" id="1628746"/>
    <lineage>
        <taxon>Bacteria</taxon>
        <taxon>Bacillati</taxon>
        <taxon>Cyanobacteriota</taxon>
        <taxon>Cyanophyceae</taxon>
        <taxon>Nostocales</taxon>
        <taxon>Nostocaceae</taxon>
        <taxon>Nostoc</taxon>
    </lineage>
</organism>
<accession>A0A9Q5ZG19</accession>
<dbReference type="Proteomes" id="UP000222310">
    <property type="component" value="Unassembled WGS sequence"/>
</dbReference>
<proteinExistence type="predicted"/>
<keyword evidence="2" id="KW-0812">Transmembrane</keyword>
<feature type="compositionally biased region" description="Acidic residues" evidence="1">
    <location>
        <begin position="157"/>
        <end position="167"/>
    </location>
</feature>